<dbReference type="EMBL" id="JAXCGZ010017409">
    <property type="protein sequence ID" value="KAK7068150.1"/>
    <property type="molecule type" value="Genomic_DNA"/>
</dbReference>
<reference evidence="2 3" key="1">
    <citation type="submission" date="2023-11" db="EMBL/GenBank/DDBJ databases">
        <title>Halocaridina rubra genome assembly.</title>
        <authorList>
            <person name="Smith C."/>
        </authorList>
    </citation>
    <scope>NUCLEOTIDE SEQUENCE [LARGE SCALE GENOMIC DNA]</scope>
    <source>
        <strain evidence="2">EP-1</strain>
        <tissue evidence="2">Whole</tissue>
    </source>
</reference>
<protein>
    <submittedName>
        <fullName evidence="2">Beta-1,4-mannosyl-glycoprotein 4-beta-N-acetylglucosaminyltransferase</fullName>
        <ecNumber evidence="2">2.4.1.144</ecNumber>
    </submittedName>
</protein>
<dbReference type="Proteomes" id="UP001381693">
    <property type="component" value="Unassembled WGS sequence"/>
</dbReference>
<gene>
    <name evidence="2" type="primary">MGAT3_3</name>
    <name evidence="2" type="ORF">SK128_024920</name>
</gene>
<dbReference type="GO" id="GO:0003830">
    <property type="term" value="F:beta-1,4-mannosylglycoprotein 4-beta-N-acetylglucosaminyltransferase activity"/>
    <property type="evidence" value="ECO:0007669"/>
    <property type="project" value="UniProtKB-EC"/>
</dbReference>
<sequence length="642" mass="73634">MSPSNSSHSKEVVTERQKRIGHYIVLFTTSTPGINPASDKDGTNRKKHSHVKKGNFGGLSEAQNHFAYTTQISVSNKIQTFSKKSSNGISTVNNNMNSSVGGFVAISDDVISKKYNNYKEEEEDPILGRGFAEEYVTHRSDGVGILLIDEKQYNLTSSPSSVSSQNFHKATGGLLNIKQDDKKTTVIHYHSKQQRTVQYKAKLNQPSNTTNSISPSTKNSSTDSKAQSNKFQNYDVDNLPEYTLKDDVTTYFVKIGKNRTCFVGGTNIGKTEKTKGMKCVCAAYYYGDDCGIPEAAWFGKYVNIYPHTHLKRRSVPRRVINGLPVNHEFAMFEARMHELYDIVDVFLIAESNYTTYGDSKNLEFLEKFQDGYLQNFQDKLVYIKLDFIANESKSDGWIADAYLRYYMGFKGLPLLKGLRDDDLFILSDADELPTKEILTFLKLYDGYPEPIGFGLKWNVFNFQWQVPPDSTLMNWLRGTKEKMSIVYSAATVGLVQKVLFKNVFFIRKEKAWEYKQVADKLKKYREEGNLVNDWVAGTIGHYAGWHCSWCFSPENIVRKMNSAQANDKPRWGDFPEKKNLTYITSRILDGIWFDDTSKFIRLRNADDRFYAPPYIMKYPKKYRSLLFHPNHPMNKNQEWQPP</sequence>
<keyword evidence="2" id="KW-0328">Glycosyltransferase</keyword>
<dbReference type="PANTHER" id="PTHR12224">
    <property type="entry name" value="BETA-1,4-MANNOSYL-GLYCOPROTEIN BETA-1,4-N-ACETYLGLUCOSAMINYL-TRANSFERASE"/>
    <property type="match status" value="1"/>
</dbReference>
<feature type="compositionally biased region" description="Low complexity" evidence="1">
    <location>
        <begin position="204"/>
        <end position="224"/>
    </location>
</feature>
<keyword evidence="3" id="KW-1185">Reference proteome</keyword>
<organism evidence="2 3">
    <name type="scientific">Halocaridina rubra</name>
    <name type="common">Hawaiian red shrimp</name>
    <dbReference type="NCBI Taxonomy" id="373956"/>
    <lineage>
        <taxon>Eukaryota</taxon>
        <taxon>Metazoa</taxon>
        <taxon>Ecdysozoa</taxon>
        <taxon>Arthropoda</taxon>
        <taxon>Crustacea</taxon>
        <taxon>Multicrustacea</taxon>
        <taxon>Malacostraca</taxon>
        <taxon>Eumalacostraca</taxon>
        <taxon>Eucarida</taxon>
        <taxon>Decapoda</taxon>
        <taxon>Pleocyemata</taxon>
        <taxon>Caridea</taxon>
        <taxon>Atyoidea</taxon>
        <taxon>Atyidae</taxon>
        <taxon>Halocaridina</taxon>
    </lineage>
</organism>
<feature type="region of interest" description="Disordered" evidence="1">
    <location>
        <begin position="31"/>
        <end position="56"/>
    </location>
</feature>
<proteinExistence type="predicted"/>
<dbReference type="GO" id="GO:0016020">
    <property type="term" value="C:membrane"/>
    <property type="evidence" value="ECO:0007669"/>
    <property type="project" value="InterPro"/>
</dbReference>
<accession>A0AAN8WXJ2</accession>
<dbReference type="InterPro" id="IPR006813">
    <property type="entry name" value="Glyco_trans_17"/>
</dbReference>
<dbReference type="EC" id="2.4.1.144" evidence="2"/>
<feature type="region of interest" description="Disordered" evidence="1">
    <location>
        <begin position="197"/>
        <end position="229"/>
    </location>
</feature>
<dbReference type="Pfam" id="PF04724">
    <property type="entry name" value="Glyco_transf_17"/>
    <property type="match status" value="1"/>
</dbReference>
<comment type="caution">
    <text evidence="2">The sequence shown here is derived from an EMBL/GenBank/DDBJ whole genome shotgun (WGS) entry which is preliminary data.</text>
</comment>
<evidence type="ECO:0000256" key="1">
    <source>
        <dbReference type="SAM" id="MobiDB-lite"/>
    </source>
</evidence>
<evidence type="ECO:0000313" key="2">
    <source>
        <dbReference type="EMBL" id="KAK7068150.1"/>
    </source>
</evidence>
<keyword evidence="2" id="KW-0808">Transferase</keyword>
<dbReference type="GO" id="GO:0006044">
    <property type="term" value="P:N-acetylglucosamine metabolic process"/>
    <property type="evidence" value="ECO:0007669"/>
    <property type="project" value="TreeGrafter"/>
</dbReference>
<name>A0AAN8WXJ2_HALRR</name>
<dbReference type="PANTHER" id="PTHR12224:SF0">
    <property type="entry name" value="BETA-1,4-MANNOSYL-GLYCOPROTEIN 4-BETA-N-ACETYLGLUCOSAMINYLTRANSFERASE"/>
    <property type="match status" value="1"/>
</dbReference>
<evidence type="ECO:0000313" key="3">
    <source>
        <dbReference type="Proteomes" id="UP001381693"/>
    </source>
</evidence>
<dbReference type="AlphaFoldDB" id="A0AAN8WXJ2"/>